<evidence type="ECO:0000256" key="7">
    <source>
        <dbReference type="ARBA" id="ARBA00022842"/>
    </source>
</evidence>
<evidence type="ECO:0000256" key="4">
    <source>
        <dbReference type="ARBA" id="ARBA00022723"/>
    </source>
</evidence>
<feature type="binding site" evidence="8">
    <location>
        <position position="94"/>
    </location>
    <ligand>
        <name>ATP</name>
        <dbReference type="ChEBI" id="CHEBI:30616"/>
    </ligand>
</feature>
<accession>A0A6J4SLW1</accession>
<comment type="catalytic activity">
    <reaction evidence="8">
        <text>GTP + succinate + CoA = succinyl-CoA + GDP + phosphate</text>
        <dbReference type="Rhea" id="RHEA:22120"/>
        <dbReference type="ChEBI" id="CHEBI:30031"/>
        <dbReference type="ChEBI" id="CHEBI:37565"/>
        <dbReference type="ChEBI" id="CHEBI:43474"/>
        <dbReference type="ChEBI" id="CHEBI:57287"/>
        <dbReference type="ChEBI" id="CHEBI:57292"/>
        <dbReference type="ChEBI" id="CHEBI:58189"/>
    </reaction>
</comment>
<dbReference type="GO" id="GO:0006104">
    <property type="term" value="P:succinyl-CoA metabolic process"/>
    <property type="evidence" value="ECO:0007669"/>
    <property type="project" value="TreeGrafter"/>
</dbReference>
<dbReference type="Gene3D" id="3.30.1490.20">
    <property type="entry name" value="ATP-grasp fold, A domain"/>
    <property type="match status" value="1"/>
</dbReference>
<evidence type="ECO:0000259" key="9">
    <source>
        <dbReference type="PROSITE" id="PS50975"/>
    </source>
</evidence>
<dbReference type="GO" id="GO:0006099">
    <property type="term" value="P:tricarboxylic acid cycle"/>
    <property type="evidence" value="ECO:0007669"/>
    <property type="project" value="UniProtKB-UniRule"/>
</dbReference>
<evidence type="ECO:0000256" key="8">
    <source>
        <dbReference type="HAMAP-Rule" id="MF_00558"/>
    </source>
</evidence>
<dbReference type="Gene3D" id="3.30.470.20">
    <property type="entry name" value="ATP-grasp fold, B domain"/>
    <property type="match status" value="1"/>
</dbReference>
<dbReference type="Pfam" id="PF08442">
    <property type="entry name" value="ATP-grasp_2"/>
    <property type="match status" value="1"/>
</dbReference>
<evidence type="ECO:0000256" key="5">
    <source>
        <dbReference type="ARBA" id="ARBA00022741"/>
    </source>
</evidence>
<organism evidence="10">
    <name type="scientific">uncultured Solirubrobacteraceae bacterium</name>
    <dbReference type="NCBI Taxonomy" id="1162706"/>
    <lineage>
        <taxon>Bacteria</taxon>
        <taxon>Bacillati</taxon>
        <taxon>Actinomycetota</taxon>
        <taxon>Thermoleophilia</taxon>
        <taxon>Solirubrobacterales</taxon>
        <taxon>Solirubrobacteraceae</taxon>
        <taxon>environmental samples</taxon>
    </lineage>
</organism>
<keyword evidence="3 8" id="KW-0436">Ligase</keyword>
<dbReference type="GO" id="GO:0000287">
    <property type="term" value="F:magnesium ion binding"/>
    <property type="evidence" value="ECO:0007669"/>
    <property type="project" value="UniProtKB-UniRule"/>
</dbReference>
<protein>
    <recommendedName>
        <fullName evidence="8">Succinate--CoA ligase [ADP-forming] subunit beta</fullName>
        <ecNumber evidence="8">6.2.1.5</ecNumber>
    </recommendedName>
    <alternativeName>
        <fullName evidence="8">Succinyl-CoA synthetase subunit beta</fullName>
        <shortName evidence="8">SCS-beta</shortName>
    </alternativeName>
</protein>
<keyword evidence="2 8" id="KW-0816">Tricarboxylic acid cycle</keyword>
<dbReference type="SUPFAM" id="SSF52210">
    <property type="entry name" value="Succinyl-CoA synthetase domains"/>
    <property type="match status" value="1"/>
</dbReference>
<keyword evidence="7 8" id="KW-0460">Magnesium</keyword>
<feature type="binding site" evidence="8">
    <location>
        <position position="191"/>
    </location>
    <ligand>
        <name>Mg(2+)</name>
        <dbReference type="ChEBI" id="CHEBI:18420"/>
    </ligand>
</feature>
<dbReference type="EMBL" id="CADCVQ010000073">
    <property type="protein sequence ID" value="CAA9497177.1"/>
    <property type="molecule type" value="Genomic_DNA"/>
</dbReference>
<dbReference type="UniPathway" id="UPA00223">
    <property type="reaction ID" value="UER00999"/>
</dbReference>
<dbReference type="FunFam" id="3.40.50.261:FF:000007">
    <property type="entry name" value="Succinate--CoA ligase [ADP-forming] subunit beta"/>
    <property type="match status" value="1"/>
</dbReference>
<comment type="cofactor">
    <cofactor evidence="8">
        <name>Mg(2+)</name>
        <dbReference type="ChEBI" id="CHEBI:18420"/>
    </cofactor>
    <text evidence="8">Binds 1 Mg(2+) ion per subunit.</text>
</comment>
<dbReference type="PANTHER" id="PTHR11815">
    <property type="entry name" value="SUCCINYL-COA SYNTHETASE BETA CHAIN"/>
    <property type="match status" value="1"/>
</dbReference>
<dbReference type="InterPro" id="IPR013650">
    <property type="entry name" value="ATP-grasp_succ-CoA_synth-type"/>
</dbReference>
<feature type="binding site" evidence="8">
    <location>
        <begin position="52"/>
        <end position="54"/>
    </location>
    <ligand>
        <name>ATP</name>
        <dbReference type="ChEBI" id="CHEBI:30616"/>
    </ligand>
</feature>
<dbReference type="InterPro" id="IPR005809">
    <property type="entry name" value="Succ_CoA_ligase-like_bsu"/>
</dbReference>
<evidence type="ECO:0000256" key="6">
    <source>
        <dbReference type="ARBA" id="ARBA00022840"/>
    </source>
</evidence>
<dbReference type="FunFam" id="3.30.470.20:FF:000002">
    <property type="entry name" value="Succinate--CoA ligase [ADP-forming] subunit beta"/>
    <property type="match status" value="1"/>
</dbReference>
<dbReference type="PROSITE" id="PS01217">
    <property type="entry name" value="SUCCINYL_COA_LIG_3"/>
    <property type="match status" value="1"/>
</dbReference>
<evidence type="ECO:0000256" key="1">
    <source>
        <dbReference type="ARBA" id="ARBA00009182"/>
    </source>
</evidence>
<comment type="caution">
    <text evidence="8">Lacks conserved residue(s) required for the propagation of feature annotation.</text>
</comment>
<comment type="subunit">
    <text evidence="8">Heterotetramer of two alpha and two beta subunits.</text>
</comment>
<dbReference type="InterPro" id="IPR005811">
    <property type="entry name" value="SUCC_ACL_C"/>
</dbReference>
<dbReference type="GO" id="GO:0005524">
    <property type="term" value="F:ATP binding"/>
    <property type="evidence" value="ECO:0007669"/>
    <property type="project" value="UniProtKB-UniRule"/>
</dbReference>
<name>A0A6J4SLW1_9ACTN</name>
<feature type="binding site" evidence="8">
    <location>
        <position position="99"/>
    </location>
    <ligand>
        <name>ATP</name>
        <dbReference type="ChEBI" id="CHEBI:30616"/>
    </ligand>
</feature>
<dbReference type="Pfam" id="PF00549">
    <property type="entry name" value="Ligase_CoA"/>
    <property type="match status" value="1"/>
</dbReference>
<dbReference type="GO" id="GO:0042709">
    <property type="term" value="C:succinate-CoA ligase complex"/>
    <property type="evidence" value="ECO:0007669"/>
    <property type="project" value="TreeGrafter"/>
</dbReference>
<dbReference type="NCBIfam" id="NF001913">
    <property type="entry name" value="PRK00696.1"/>
    <property type="match status" value="1"/>
</dbReference>
<feature type="binding site" evidence="8">
    <location>
        <begin position="313"/>
        <end position="315"/>
    </location>
    <ligand>
        <name>substrate</name>
        <note>ligand shared with subunit alpha</note>
    </ligand>
</feature>
<dbReference type="PANTHER" id="PTHR11815:SF10">
    <property type="entry name" value="SUCCINATE--COA LIGASE [GDP-FORMING] SUBUNIT BETA, MITOCHONDRIAL"/>
    <property type="match status" value="1"/>
</dbReference>
<comment type="function">
    <text evidence="8">Succinyl-CoA synthetase functions in the citric acid cycle (TCA), coupling the hydrolysis of succinyl-CoA to the synthesis of either ATP or GTP and thus represents the only step of substrate-level phosphorylation in the TCA. The beta subunit provides nucleotide specificity of the enzyme and binds the substrate succinate, while the binding sites for coenzyme A and phosphate are found in the alpha subunit.</text>
</comment>
<sequence>MDLLEYKGKQVLARYDVAQLPGREATTVDAAVAAAEDIGFPLVIKAQVKIGGRGKAGGIKIANTLDEVREHATNILGMDIRGHIVHELWLQLASEIVSEYYAAVVFDRSAKAPLVMLSTQGGMEIEQVAAEHPEALAMLHVDPLVGFHPFHARRLAYEAGVDADVVVPVGDMLATLYEVFVGEDATLVEINPLVITPEREVAALDAKVTLDDNAMFRHPDNATLDDSSAADPQEAMAKKRGLTYVKLDGDIGIFGNGAGLVMSTLDVVAHAGGAPANFLDAGGGAKAEAIAASVEVILGNPNVKAVLFNVFGGITRCDEVARGIIEAYEILKPTVPFVVRLDGTNDVEARKLLADADLPHVYPEATMDGAAARVVALAREGVVAA</sequence>
<dbReference type="HAMAP" id="MF_00558">
    <property type="entry name" value="Succ_CoA_beta"/>
    <property type="match status" value="1"/>
</dbReference>
<gene>
    <name evidence="8" type="primary">sucC</name>
    <name evidence="10" type="ORF">AVDCRST_MAG67-1783</name>
</gene>
<dbReference type="InterPro" id="IPR017866">
    <property type="entry name" value="Succ-CoA_synthase_bsu_CS"/>
</dbReference>
<evidence type="ECO:0000313" key="10">
    <source>
        <dbReference type="EMBL" id="CAA9497177.1"/>
    </source>
</evidence>
<dbReference type="InterPro" id="IPR013815">
    <property type="entry name" value="ATP_grasp_subdomain_1"/>
</dbReference>
<reference evidence="10" key="1">
    <citation type="submission" date="2020-02" db="EMBL/GenBank/DDBJ databases">
        <authorList>
            <person name="Meier V. D."/>
        </authorList>
    </citation>
    <scope>NUCLEOTIDE SEQUENCE</scope>
    <source>
        <strain evidence="10">AVDCRST_MAG67</strain>
    </source>
</reference>
<feature type="domain" description="ATP-grasp" evidence="9">
    <location>
        <begin position="9"/>
        <end position="219"/>
    </location>
</feature>
<keyword evidence="4 8" id="KW-0479">Metal-binding</keyword>
<feature type="binding site" evidence="8">
    <location>
        <position position="256"/>
    </location>
    <ligand>
        <name>substrate</name>
        <note>ligand shared with subunit alpha</note>
    </ligand>
</feature>
<evidence type="ECO:0000256" key="3">
    <source>
        <dbReference type="ARBA" id="ARBA00022598"/>
    </source>
</evidence>
<comment type="pathway">
    <text evidence="8">Carbohydrate metabolism; tricarboxylic acid cycle; succinate from succinyl-CoA (ligase route): step 1/1.</text>
</comment>
<dbReference type="GO" id="GO:0004775">
    <property type="term" value="F:succinate-CoA ligase (ADP-forming) activity"/>
    <property type="evidence" value="ECO:0007669"/>
    <property type="project" value="UniProtKB-UniRule"/>
</dbReference>
<dbReference type="InterPro" id="IPR016102">
    <property type="entry name" value="Succinyl-CoA_synth-like"/>
</dbReference>
<dbReference type="PIRSF" id="PIRSF001554">
    <property type="entry name" value="SucCS_beta"/>
    <property type="match status" value="1"/>
</dbReference>
<keyword evidence="6 8" id="KW-0067">ATP-binding</keyword>
<evidence type="ECO:0000256" key="2">
    <source>
        <dbReference type="ARBA" id="ARBA00022532"/>
    </source>
</evidence>
<keyword evidence="5 8" id="KW-0547">Nucleotide-binding</keyword>
<dbReference type="SUPFAM" id="SSF56059">
    <property type="entry name" value="Glutathione synthetase ATP-binding domain-like"/>
    <property type="match status" value="1"/>
</dbReference>
<proteinExistence type="inferred from homology"/>
<comment type="similarity">
    <text evidence="1 8">Belongs to the succinate/malate CoA ligase beta subunit family.</text>
</comment>
<dbReference type="InterPro" id="IPR011761">
    <property type="entry name" value="ATP-grasp"/>
</dbReference>
<comment type="catalytic activity">
    <reaction evidence="8">
        <text>succinate + ATP + CoA = succinyl-CoA + ADP + phosphate</text>
        <dbReference type="Rhea" id="RHEA:17661"/>
        <dbReference type="ChEBI" id="CHEBI:30031"/>
        <dbReference type="ChEBI" id="CHEBI:30616"/>
        <dbReference type="ChEBI" id="CHEBI:43474"/>
        <dbReference type="ChEBI" id="CHEBI:57287"/>
        <dbReference type="ChEBI" id="CHEBI:57292"/>
        <dbReference type="ChEBI" id="CHEBI:456216"/>
        <dbReference type="EC" id="6.2.1.5"/>
    </reaction>
</comment>
<dbReference type="GO" id="GO:0005829">
    <property type="term" value="C:cytosol"/>
    <property type="evidence" value="ECO:0007669"/>
    <property type="project" value="TreeGrafter"/>
</dbReference>
<dbReference type="AlphaFoldDB" id="A0A6J4SLW1"/>
<dbReference type="Gene3D" id="3.40.50.261">
    <property type="entry name" value="Succinyl-CoA synthetase domains"/>
    <property type="match status" value="1"/>
</dbReference>
<feature type="binding site" evidence="8">
    <location>
        <position position="205"/>
    </location>
    <ligand>
        <name>Mg(2+)</name>
        <dbReference type="ChEBI" id="CHEBI:18420"/>
    </ligand>
</feature>
<feature type="binding site" evidence="8">
    <location>
        <position position="45"/>
    </location>
    <ligand>
        <name>ATP</name>
        <dbReference type="ChEBI" id="CHEBI:30616"/>
    </ligand>
</feature>
<dbReference type="NCBIfam" id="TIGR01016">
    <property type="entry name" value="sucCoAbeta"/>
    <property type="match status" value="1"/>
</dbReference>
<dbReference type="EC" id="6.2.1.5" evidence="8"/>
<dbReference type="PROSITE" id="PS50975">
    <property type="entry name" value="ATP_GRASP"/>
    <property type="match status" value="1"/>
</dbReference>